<dbReference type="OrthoDB" id="6153424at2759"/>
<dbReference type="EMBL" id="CACVKT020001621">
    <property type="protein sequence ID" value="CAC5369863.1"/>
    <property type="molecule type" value="Genomic_DNA"/>
</dbReference>
<accession>A0A6J8AKP1</accession>
<protein>
    <submittedName>
        <fullName evidence="1">Uncharacterized protein</fullName>
    </submittedName>
</protein>
<dbReference type="Proteomes" id="UP000507470">
    <property type="component" value="Unassembled WGS sequence"/>
</dbReference>
<keyword evidence="2" id="KW-1185">Reference proteome</keyword>
<gene>
    <name evidence="1" type="ORF">MCOR_8902</name>
</gene>
<evidence type="ECO:0000313" key="1">
    <source>
        <dbReference type="EMBL" id="CAC5369863.1"/>
    </source>
</evidence>
<name>A0A6J8AKP1_MYTCO</name>
<sequence length="301" mass="34192">MAYEILRKPAKEVLVTVISDLERTARGDDTSVHAVPIHYGLSGFSLPMKPVRNMLKQIVNAEHDRQLNTKAIAFDGQFMELAVEDDSERRSKEENKTNSTDIDCDILQYLPTAILSSLDDESIEILKRVGATESFNEENQSEATEQPNIQLNDEIYESALISLIANDKEQSKFNSYSLDEFKALFETAKNINDTFTVSQLKMLANILESVNFNKSALKRELVNLISHWYGNKNILDEQVKTPKKLKVLVKNHIKSWPIEAINVAYAQLNFLEAYDKRCVSNTFNGSWEIKSDTGNMFSISQ</sequence>
<proteinExistence type="predicted"/>
<organism evidence="1 2">
    <name type="scientific">Mytilus coruscus</name>
    <name type="common">Sea mussel</name>
    <dbReference type="NCBI Taxonomy" id="42192"/>
    <lineage>
        <taxon>Eukaryota</taxon>
        <taxon>Metazoa</taxon>
        <taxon>Spiralia</taxon>
        <taxon>Lophotrochozoa</taxon>
        <taxon>Mollusca</taxon>
        <taxon>Bivalvia</taxon>
        <taxon>Autobranchia</taxon>
        <taxon>Pteriomorphia</taxon>
        <taxon>Mytilida</taxon>
        <taxon>Mytiloidea</taxon>
        <taxon>Mytilidae</taxon>
        <taxon>Mytilinae</taxon>
        <taxon>Mytilus</taxon>
    </lineage>
</organism>
<reference evidence="1 2" key="1">
    <citation type="submission" date="2020-06" db="EMBL/GenBank/DDBJ databases">
        <authorList>
            <person name="Li R."/>
            <person name="Bekaert M."/>
        </authorList>
    </citation>
    <scope>NUCLEOTIDE SEQUENCE [LARGE SCALE GENOMIC DNA]</scope>
    <source>
        <strain evidence="2">wild</strain>
    </source>
</reference>
<evidence type="ECO:0000313" key="2">
    <source>
        <dbReference type="Proteomes" id="UP000507470"/>
    </source>
</evidence>
<dbReference type="AlphaFoldDB" id="A0A6J8AKP1"/>